<evidence type="ECO:0000313" key="2">
    <source>
        <dbReference type="EMBL" id="STO96481.1"/>
    </source>
</evidence>
<keyword evidence="1" id="KW-1133">Transmembrane helix</keyword>
<reference evidence="2 3" key="1">
    <citation type="submission" date="2018-06" db="EMBL/GenBank/DDBJ databases">
        <authorList>
            <consortium name="Pathogen Informatics"/>
            <person name="Doyle S."/>
        </authorList>
    </citation>
    <scope>NUCLEOTIDE SEQUENCE [LARGE SCALE GENOMIC DNA]</scope>
    <source>
        <strain evidence="2 3">NCTC12410</strain>
    </source>
</reference>
<evidence type="ECO:0000313" key="3">
    <source>
        <dbReference type="Proteomes" id="UP000254841"/>
    </source>
</evidence>
<sequence>MDSTLAVFWRYKWVFIVVLALVLGVGGVGILYKQRTAQNASLSAGDNYAFFILSKSATRSPNSQSAYFVSNRILNPLLSRLYAKPLENVGREIAHIIQGKMWILAPAGYSMSYADVYWCVYPAESESQAKQVAQAVQKELDSAPEVQALLDSLGFLRDLQPKSDEVAAWMAGVDDILNNGFFIYSSPAKTYAKGFRDLSVLKEGVGSHYGGKSMWILLCVSGFVCAILAVFIAEFVRGLKSARANNAKR</sequence>
<dbReference type="EMBL" id="UGHV01000001">
    <property type="protein sequence ID" value="STO96481.1"/>
    <property type="molecule type" value="Genomic_DNA"/>
</dbReference>
<evidence type="ECO:0000256" key="1">
    <source>
        <dbReference type="SAM" id="Phobius"/>
    </source>
</evidence>
<dbReference type="Proteomes" id="UP000254841">
    <property type="component" value="Unassembled WGS sequence"/>
</dbReference>
<keyword evidence="1" id="KW-0472">Membrane</keyword>
<accession>A0A377J1X8</accession>
<gene>
    <name evidence="2" type="ORF">NCTC12410_00294</name>
</gene>
<feature type="transmembrane region" description="Helical" evidence="1">
    <location>
        <begin position="12"/>
        <end position="32"/>
    </location>
</feature>
<dbReference type="RefSeq" id="WP_115010809.1">
    <property type="nucleotide sequence ID" value="NZ_UGHV01000001.1"/>
</dbReference>
<keyword evidence="1" id="KW-0812">Transmembrane</keyword>
<protein>
    <submittedName>
        <fullName evidence="2">Uncharacterized protein</fullName>
    </submittedName>
</protein>
<name>A0A377J1X8_9HELI</name>
<dbReference type="OrthoDB" id="5325901at2"/>
<dbReference type="AlphaFoldDB" id="A0A377J1X8"/>
<feature type="transmembrane region" description="Helical" evidence="1">
    <location>
        <begin position="215"/>
        <end position="236"/>
    </location>
</feature>
<organism evidence="2 3">
    <name type="scientific">Helicobacter canis</name>
    <dbReference type="NCBI Taxonomy" id="29419"/>
    <lineage>
        <taxon>Bacteria</taxon>
        <taxon>Pseudomonadati</taxon>
        <taxon>Campylobacterota</taxon>
        <taxon>Epsilonproteobacteria</taxon>
        <taxon>Campylobacterales</taxon>
        <taxon>Helicobacteraceae</taxon>
        <taxon>Helicobacter</taxon>
    </lineage>
</organism>
<proteinExistence type="predicted"/>